<dbReference type="Gene3D" id="3.10.450.50">
    <property type="match status" value="1"/>
</dbReference>
<evidence type="ECO:0000313" key="4">
    <source>
        <dbReference type="Proteomes" id="UP001174909"/>
    </source>
</evidence>
<gene>
    <name evidence="3" type="ORF">GBAR_LOCUS17997</name>
</gene>
<sequence>MSRYASGDMKALSELYTEDCKLMPPATDVVVGRAGVEGVFNGVHGGGAKTVKLEIDEVGPLGSPDTVFERSHYTFYKEDGFVFDHGNGVYTPDDVDEDVYTPDDDDDSHPEYEAAVTYLPTAKTTDYKTTPRQDDTSKRQHIVSTSS</sequence>
<proteinExistence type="predicted"/>
<dbReference type="InterPro" id="IPR032710">
    <property type="entry name" value="NTF2-like_dom_sf"/>
</dbReference>
<feature type="compositionally biased region" description="Basic and acidic residues" evidence="1">
    <location>
        <begin position="125"/>
        <end position="138"/>
    </location>
</feature>
<dbReference type="Proteomes" id="UP001174909">
    <property type="component" value="Unassembled WGS sequence"/>
</dbReference>
<evidence type="ECO:0000256" key="1">
    <source>
        <dbReference type="SAM" id="MobiDB-lite"/>
    </source>
</evidence>
<evidence type="ECO:0000313" key="3">
    <source>
        <dbReference type="EMBL" id="CAI8031746.1"/>
    </source>
</evidence>
<evidence type="ECO:0000259" key="2">
    <source>
        <dbReference type="Pfam" id="PF12680"/>
    </source>
</evidence>
<name>A0AA35SNB2_GEOBA</name>
<protein>
    <recommendedName>
        <fullName evidence="2">SnoaL-like domain-containing protein</fullName>
    </recommendedName>
</protein>
<comment type="caution">
    <text evidence="3">The sequence shown here is derived from an EMBL/GenBank/DDBJ whole genome shotgun (WGS) entry which is preliminary data.</text>
</comment>
<dbReference type="PANTHER" id="PTHR31664:SF8">
    <property type="entry name" value="DUF4440 DOMAIN-CONTAINING PROTEIN"/>
    <property type="match status" value="1"/>
</dbReference>
<dbReference type="AlphaFoldDB" id="A0AA35SNB2"/>
<dbReference type="EMBL" id="CASHTH010002561">
    <property type="protein sequence ID" value="CAI8031746.1"/>
    <property type="molecule type" value="Genomic_DNA"/>
</dbReference>
<dbReference type="Pfam" id="PF12680">
    <property type="entry name" value="SnoaL_2"/>
    <property type="match status" value="1"/>
</dbReference>
<feature type="region of interest" description="Disordered" evidence="1">
    <location>
        <begin position="116"/>
        <end position="147"/>
    </location>
</feature>
<dbReference type="SUPFAM" id="SSF54427">
    <property type="entry name" value="NTF2-like"/>
    <property type="match status" value="1"/>
</dbReference>
<keyword evidence="4" id="KW-1185">Reference proteome</keyword>
<feature type="domain" description="SnoaL-like" evidence="2">
    <location>
        <begin position="3"/>
        <end position="85"/>
    </location>
</feature>
<dbReference type="InterPro" id="IPR037401">
    <property type="entry name" value="SnoaL-like"/>
</dbReference>
<reference evidence="3" key="1">
    <citation type="submission" date="2023-03" db="EMBL/GenBank/DDBJ databases">
        <authorList>
            <person name="Steffen K."/>
            <person name="Cardenas P."/>
        </authorList>
    </citation>
    <scope>NUCLEOTIDE SEQUENCE</scope>
</reference>
<dbReference type="PANTHER" id="PTHR31664">
    <property type="entry name" value="PROTEIN CBG16427"/>
    <property type="match status" value="1"/>
</dbReference>
<organism evidence="3 4">
    <name type="scientific">Geodia barretti</name>
    <name type="common">Barrett's horny sponge</name>
    <dbReference type="NCBI Taxonomy" id="519541"/>
    <lineage>
        <taxon>Eukaryota</taxon>
        <taxon>Metazoa</taxon>
        <taxon>Porifera</taxon>
        <taxon>Demospongiae</taxon>
        <taxon>Heteroscleromorpha</taxon>
        <taxon>Tetractinellida</taxon>
        <taxon>Astrophorina</taxon>
        <taxon>Geodiidae</taxon>
        <taxon>Geodia</taxon>
    </lineage>
</organism>
<accession>A0AA35SNB2</accession>